<keyword evidence="3" id="KW-1185">Reference proteome</keyword>
<name>A0AAN4ZQ58_9BILA</name>
<evidence type="ECO:0000313" key="3">
    <source>
        <dbReference type="Proteomes" id="UP001328107"/>
    </source>
</evidence>
<sequence length="205" mass="23683">MLNEDKKYTSDYIRRISQNASFGELTINLDPTQAFNREAYKFAKNLHVDRIIIDVKIRGWSIWMGNLINGTLMLDLSKVYKHLEIPAKVGCISGEDYHELYKNMIDGSSKCQTFVTFIGIFACTPFLTSIGITFRNGRFFSNRDIKAFIEPNDRRSFNMHFFDGNLEIFIAKEIFFSHGCGVMRLHLHESQESLERTKLGLFSAN</sequence>
<proteinExistence type="predicted"/>
<protein>
    <submittedName>
        <fullName evidence="2">Uncharacterized protein</fullName>
    </submittedName>
</protein>
<accession>A0AAN4ZQ58</accession>
<dbReference type="AlphaFoldDB" id="A0AAN4ZQ58"/>
<organism evidence="2 3">
    <name type="scientific">Pristionchus mayeri</name>
    <dbReference type="NCBI Taxonomy" id="1317129"/>
    <lineage>
        <taxon>Eukaryota</taxon>
        <taxon>Metazoa</taxon>
        <taxon>Ecdysozoa</taxon>
        <taxon>Nematoda</taxon>
        <taxon>Chromadorea</taxon>
        <taxon>Rhabditida</taxon>
        <taxon>Rhabditina</taxon>
        <taxon>Diplogasteromorpha</taxon>
        <taxon>Diplogasteroidea</taxon>
        <taxon>Neodiplogasteridae</taxon>
        <taxon>Pristionchus</taxon>
    </lineage>
</organism>
<evidence type="ECO:0000256" key="1">
    <source>
        <dbReference type="SAM" id="Phobius"/>
    </source>
</evidence>
<evidence type="ECO:0000313" key="2">
    <source>
        <dbReference type="EMBL" id="GMR43364.1"/>
    </source>
</evidence>
<comment type="caution">
    <text evidence="2">The sequence shown here is derived from an EMBL/GenBank/DDBJ whole genome shotgun (WGS) entry which is preliminary data.</text>
</comment>
<gene>
    <name evidence="2" type="ORF">PMAYCL1PPCAC_13559</name>
</gene>
<reference evidence="3" key="1">
    <citation type="submission" date="2022-10" db="EMBL/GenBank/DDBJ databases">
        <title>Genome assembly of Pristionchus species.</title>
        <authorList>
            <person name="Yoshida K."/>
            <person name="Sommer R.J."/>
        </authorList>
    </citation>
    <scope>NUCLEOTIDE SEQUENCE [LARGE SCALE GENOMIC DNA]</scope>
    <source>
        <strain evidence="3">RS5460</strain>
    </source>
</reference>
<keyword evidence="1" id="KW-1133">Transmembrane helix</keyword>
<keyword evidence="1" id="KW-0812">Transmembrane</keyword>
<dbReference type="Proteomes" id="UP001328107">
    <property type="component" value="Unassembled WGS sequence"/>
</dbReference>
<dbReference type="EMBL" id="BTRK01000003">
    <property type="protein sequence ID" value="GMR43364.1"/>
    <property type="molecule type" value="Genomic_DNA"/>
</dbReference>
<feature type="transmembrane region" description="Helical" evidence="1">
    <location>
        <begin position="114"/>
        <end position="134"/>
    </location>
</feature>
<keyword evidence="1" id="KW-0472">Membrane</keyword>